<dbReference type="PANTHER" id="PTHR43568:SF1">
    <property type="entry name" value="P PROTEIN"/>
    <property type="match status" value="1"/>
</dbReference>
<feature type="transmembrane region" description="Helical" evidence="8">
    <location>
        <begin position="97"/>
        <end position="122"/>
    </location>
</feature>
<dbReference type="PANTHER" id="PTHR43568">
    <property type="entry name" value="P PROTEIN"/>
    <property type="match status" value="1"/>
</dbReference>
<feature type="transmembrane region" description="Helical" evidence="8">
    <location>
        <begin position="231"/>
        <end position="247"/>
    </location>
</feature>
<feature type="transmembrane region" description="Helical" evidence="8">
    <location>
        <begin position="316"/>
        <end position="340"/>
    </location>
</feature>
<keyword evidence="7 8" id="KW-0472">Membrane</keyword>
<keyword evidence="5 8" id="KW-0812">Transmembrane</keyword>
<feature type="transmembrane region" description="Helical" evidence="8">
    <location>
        <begin position="282"/>
        <end position="304"/>
    </location>
</feature>
<feature type="domain" description="Citrate transporter-like" evidence="9">
    <location>
        <begin position="19"/>
        <end position="368"/>
    </location>
</feature>
<evidence type="ECO:0000256" key="3">
    <source>
        <dbReference type="ARBA" id="ARBA00022448"/>
    </source>
</evidence>
<evidence type="ECO:0000313" key="11">
    <source>
        <dbReference type="Proteomes" id="UP000664545"/>
    </source>
</evidence>
<comment type="caution">
    <text evidence="10">The sequence shown here is derived from an EMBL/GenBank/DDBJ whole genome shotgun (WGS) entry which is preliminary data.</text>
</comment>
<feature type="transmembrane region" description="Helical" evidence="8">
    <location>
        <begin position="361"/>
        <end position="385"/>
    </location>
</feature>
<name>A0A939D966_CLOAM</name>
<organism evidence="10 11">
    <name type="scientific">Clostridium aminobutyricum</name>
    <dbReference type="NCBI Taxonomy" id="33953"/>
    <lineage>
        <taxon>Bacteria</taxon>
        <taxon>Bacillati</taxon>
        <taxon>Bacillota</taxon>
        <taxon>Clostridia</taxon>
        <taxon>Eubacteriales</taxon>
        <taxon>Clostridiaceae</taxon>
        <taxon>Clostridium</taxon>
    </lineage>
</organism>
<comment type="similarity">
    <text evidence="2">Belongs to the CitM (TC 2.A.11) transporter family.</text>
</comment>
<dbReference type="InterPro" id="IPR051475">
    <property type="entry name" value="Diverse_Ion_Transporter"/>
</dbReference>
<proteinExistence type="inferred from homology"/>
<protein>
    <submittedName>
        <fullName evidence="10">ArsB/NhaD family transporter</fullName>
    </submittedName>
</protein>
<dbReference type="AlphaFoldDB" id="A0A939D966"/>
<dbReference type="GO" id="GO:0015105">
    <property type="term" value="F:arsenite transmembrane transporter activity"/>
    <property type="evidence" value="ECO:0007669"/>
    <property type="project" value="InterPro"/>
</dbReference>
<evidence type="ECO:0000256" key="2">
    <source>
        <dbReference type="ARBA" id="ARBA00009843"/>
    </source>
</evidence>
<feature type="transmembrane region" description="Helical" evidence="8">
    <location>
        <begin position="30"/>
        <end position="47"/>
    </location>
</feature>
<evidence type="ECO:0000256" key="4">
    <source>
        <dbReference type="ARBA" id="ARBA00022475"/>
    </source>
</evidence>
<accession>A0A939D966</accession>
<keyword evidence="11" id="KW-1185">Reference proteome</keyword>
<evidence type="ECO:0000256" key="6">
    <source>
        <dbReference type="ARBA" id="ARBA00022989"/>
    </source>
</evidence>
<evidence type="ECO:0000256" key="8">
    <source>
        <dbReference type="SAM" id="Phobius"/>
    </source>
</evidence>
<feature type="transmembrane region" description="Helical" evidence="8">
    <location>
        <begin position="179"/>
        <end position="201"/>
    </location>
</feature>
<evidence type="ECO:0000256" key="7">
    <source>
        <dbReference type="ARBA" id="ARBA00023136"/>
    </source>
</evidence>
<dbReference type="CDD" id="cd01116">
    <property type="entry name" value="P_permease"/>
    <property type="match status" value="1"/>
</dbReference>
<reference evidence="10" key="1">
    <citation type="submission" date="2021-02" db="EMBL/GenBank/DDBJ databases">
        <title>Abyssanaerobacter marinus gen.nov., sp., nov, anaerobic bacterium isolated from the Onnuri vent field of Indian Ocean and suggestion of Mogibacteriaceae fam. nov., and proposal of reclassification of ambiguous this family's genus member.</title>
        <authorList>
            <person name="Kim Y.J."/>
            <person name="Yang J.-A."/>
        </authorList>
    </citation>
    <scope>NUCLEOTIDE SEQUENCE</scope>
    <source>
        <strain evidence="10">DSM 2634</strain>
    </source>
</reference>
<evidence type="ECO:0000256" key="1">
    <source>
        <dbReference type="ARBA" id="ARBA00004651"/>
    </source>
</evidence>
<keyword evidence="4" id="KW-1003">Cell membrane</keyword>
<dbReference type="Pfam" id="PF03600">
    <property type="entry name" value="CitMHS"/>
    <property type="match status" value="1"/>
</dbReference>
<gene>
    <name evidence="10" type="ORF">JYB65_08650</name>
</gene>
<feature type="transmembrane region" description="Helical" evidence="8">
    <location>
        <begin position="405"/>
        <end position="425"/>
    </location>
</feature>
<dbReference type="GO" id="GO:0005886">
    <property type="term" value="C:plasma membrane"/>
    <property type="evidence" value="ECO:0007669"/>
    <property type="project" value="UniProtKB-SubCell"/>
</dbReference>
<evidence type="ECO:0000259" key="9">
    <source>
        <dbReference type="Pfam" id="PF03600"/>
    </source>
</evidence>
<sequence length="427" mass="46402">MQEMSTQLILSAVIFIVAYALIIWDKIDRTIVALMGATLMILLNIISQQNAFHHIDLNTIILLVSMMIIVMIVKRTGVFEYLAVSTVKIAKGEPIKILILLSLITGILSAFLDNVTTILLMLPVMLSIAKDLKINPIPFIISSVFASNVGGTATLIGDPPNIMIGSAVGLSFLDFLENLGVIIFLMLILTTGIFAFVYRGLLSTTDECKMKAMSIDGKSCIKDKTLLKKSLFILIITILGFVFHGMLHYESATVALIGAVLLLFISGENIEEIFCEVEWKTIFFFSGLFMMVGGIQQTGAIKLIAEGVLNVTNGDLLLTTIAILWVSAIASAFIDNIPFVATMIPMIQNMGEISGMDLAPIWWALALGACLGGNGTIIGASANVIAIGISEQNGYKITFGQFFKLAFPVMILTIVISTVYIYFVYLV</sequence>
<comment type="subcellular location">
    <subcellularLocation>
        <location evidence="1">Cell membrane</location>
        <topology evidence="1">Multi-pass membrane protein</topology>
    </subcellularLocation>
</comment>
<feature type="transmembrane region" description="Helical" evidence="8">
    <location>
        <begin position="59"/>
        <end position="77"/>
    </location>
</feature>
<feature type="transmembrane region" description="Helical" evidence="8">
    <location>
        <begin position="253"/>
        <end position="270"/>
    </location>
</feature>
<evidence type="ECO:0000256" key="5">
    <source>
        <dbReference type="ARBA" id="ARBA00022692"/>
    </source>
</evidence>
<dbReference type="PRINTS" id="PR00758">
    <property type="entry name" value="ARSENICPUMP"/>
</dbReference>
<dbReference type="InterPro" id="IPR000802">
    <property type="entry name" value="Arsenical_pump_ArsB"/>
</dbReference>
<feature type="transmembrane region" description="Helical" evidence="8">
    <location>
        <begin position="7"/>
        <end position="24"/>
    </location>
</feature>
<dbReference type="InterPro" id="IPR004680">
    <property type="entry name" value="Cit_transptr-like_dom"/>
</dbReference>
<keyword evidence="3" id="KW-0813">Transport</keyword>
<dbReference type="Proteomes" id="UP000664545">
    <property type="component" value="Unassembled WGS sequence"/>
</dbReference>
<keyword evidence="6 8" id="KW-1133">Transmembrane helix</keyword>
<dbReference type="EMBL" id="JAFJZZ010000003">
    <property type="protein sequence ID" value="MBN7773430.1"/>
    <property type="molecule type" value="Genomic_DNA"/>
</dbReference>
<evidence type="ECO:0000313" key="10">
    <source>
        <dbReference type="EMBL" id="MBN7773430.1"/>
    </source>
</evidence>